<feature type="region of interest" description="Disordered" evidence="10">
    <location>
        <begin position="203"/>
        <end position="251"/>
    </location>
</feature>
<evidence type="ECO:0000313" key="11">
    <source>
        <dbReference type="EMBL" id="VDO58268.1"/>
    </source>
</evidence>
<evidence type="ECO:0000256" key="3">
    <source>
        <dbReference type="ARBA" id="ARBA00022946"/>
    </source>
</evidence>
<evidence type="ECO:0000313" key="12">
    <source>
        <dbReference type="Proteomes" id="UP000268014"/>
    </source>
</evidence>
<evidence type="ECO:0000256" key="10">
    <source>
        <dbReference type="SAM" id="MobiDB-lite"/>
    </source>
</evidence>
<dbReference type="PANTHER" id="PTHR21035:SF2">
    <property type="entry name" value="SMALL RIBOSOMAL SUBUNIT PROTEIN MS26"/>
    <property type="match status" value="1"/>
</dbReference>
<keyword evidence="4" id="KW-0689">Ribosomal protein</keyword>
<dbReference type="InterPro" id="IPR026140">
    <property type="entry name" value="Ribosomal_mS26"/>
</dbReference>
<evidence type="ECO:0000256" key="1">
    <source>
        <dbReference type="ARBA" id="ARBA00004173"/>
    </source>
</evidence>
<evidence type="ECO:0000256" key="7">
    <source>
        <dbReference type="ARBA" id="ARBA00035138"/>
    </source>
</evidence>
<dbReference type="OrthoDB" id="5877983at2759"/>
<keyword evidence="3" id="KW-0809">Transit peptide</keyword>
<dbReference type="STRING" id="6290.A0A0N4WW24"/>
<comment type="subcellular location">
    <subcellularLocation>
        <location evidence="1">Mitochondrion</location>
    </subcellularLocation>
</comment>
<comment type="similarity">
    <text evidence="2">Belongs to the mitochondrion-specific ribosomal protein mS26 family.</text>
</comment>
<evidence type="ECO:0000256" key="8">
    <source>
        <dbReference type="ARBA" id="ARBA00035344"/>
    </source>
</evidence>
<organism evidence="13">
    <name type="scientific">Haemonchus placei</name>
    <name type="common">Barber's pole worm</name>
    <dbReference type="NCBI Taxonomy" id="6290"/>
    <lineage>
        <taxon>Eukaryota</taxon>
        <taxon>Metazoa</taxon>
        <taxon>Ecdysozoa</taxon>
        <taxon>Nematoda</taxon>
        <taxon>Chromadorea</taxon>
        <taxon>Rhabditida</taxon>
        <taxon>Rhabditina</taxon>
        <taxon>Rhabditomorpha</taxon>
        <taxon>Strongyloidea</taxon>
        <taxon>Trichostrongylidae</taxon>
        <taxon>Haemonchus</taxon>
    </lineage>
</organism>
<proteinExistence type="inferred from homology"/>
<name>A0A0N4WW24_HAEPC</name>
<evidence type="ECO:0000256" key="4">
    <source>
        <dbReference type="ARBA" id="ARBA00022980"/>
    </source>
</evidence>
<dbReference type="PANTHER" id="PTHR21035">
    <property type="entry name" value="28S RIBOSOMAL PROTEIN S26, MITOCHONDRIAL"/>
    <property type="match status" value="1"/>
</dbReference>
<keyword evidence="6" id="KW-0687">Ribonucleoprotein</keyword>
<keyword evidence="5" id="KW-0496">Mitochondrion</keyword>
<evidence type="ECO:0000256" key="2">
    <source>
        <dbReference type="ARBA" id="ARBA00009672"/>
    </source>
</evidence>
<dbReference type="OMA" id="AWVQLKE"/>
<dbReference type="WBParaSite" id="HPLM_0001592601-mRNA-1">
    <property type="protein sequence ID" value="HPLM_0001592601-mRNA-1"/>
    <property type="gene ID" value="HPLM_0001592601"/>
</dbReference>
<gene>
    <name evidence="11" type="ORF">HPLM_LOCUS15918</name>
</gene>
<dbReference type="Pfam" id="PF14943">
    <property type="entry name" value="MRP-S26"/>
    <property type="match status" value="1"/>
</dbReference>
<evidence type="ECO:0000256" key="9">
    <source>
        <dbReference type="SAM" id="Coils"/>
    </source>
</evidence>
<reference evidence="11 12" key="2">
    <citation type="submission" date="2018-11" db="EMBL/GenBank/DDBJ databases">
        <authorList>
            <consortium name="Pathogen Informatics"/>
        </authorList>
    </citation>
    <scope>NUCLEOTIDE SEQUENCE [LARGE SCALE GENOMIC DNA]</scope>
    <source>
        <strain evidence="11 12">MHpl1</strain>
    </source>
</reference>
<dbReference type="GO" id="GO:0005763">
    <property type="term" value="C:mitochondrial small ribosomal subunit"/>
    <property type="evidence" value="ECO:0007669"/>
    <property type="project" value="InterPro"/>
</dbReference>
<feature type="coiled-coil region" evidence="9">
    <location>
        <begin position="100"/>
        <end position="150"/>
    </location>
</feature>
<dbReference type="AlphaFoldDB" id="A0A0N4WW24"/>
<accession>A0A0N4WW24</accession>
<evidence type="ECO:0000313" key="13">
    <source>
        <dbReference type="WBParaSite" id="HPLM_0001592601-mRNA-1"/>
    </source>
</evidence>
<keyword evidence="9" id="KW-0175">Coiled coil</keyword>
<evidence type="ECO:0000256" key="6">
    <source>
        <dbReference type="ARBA" id="ARBA00023274"/>
    </source>
</evidence>
<feature type="compositionally biased region" description="Basic and acidic residues" evidence="10">
    <location>
        <begin position="235"/>
        <end position="251"/>
    </location>
</feature>
<protein>
    <recommendedName>
        <fullName evidence="7">Small ribosomal subunit protein mS26</fullName>
    </recommendedName>
    <alternativeName>
        <fullName evidence="8">28S ribosomal protein S26, mitochondrial</fullName>
    </alternativeName>
</protein>
<keyword evidence="12" id="KW-1185">Reference proteome</keyword>
<dbReference type="EMBL" id="UZAF01019188">
    <property type="protein sequence ID" value="VDO58268.1"/>
    <property type="molecule type" value="Genomic_DNA"/>
</dbReference>
<dbReference type="Proteomes" id="UP000268014">
    <property type="component" value="Unassembled WGS sequence"/>
</dbReference>
<reference evidence="13" key="1">
    <citation type="submission" date="2017-02" db="UniProtKB">
        <authorList>
            <consortium name="WormBaseParasite"/>
        </authorList>
    </citation>
    <scope>IDENTIFICATION</scope>
</reference>
<evidence type="ECO:0000256" key="5">
    <source>
        <dbReference type="ARBA" id="ARBA00023128"/>
    </source>
</evidence>
<sequence>MLGQTSLSRRLLTAEVALCVHAHSRNFRRRPPNQGKPPILPPSKKVLYHVVHVPWQSPEDVKELLWRRHVYNNAVMSLKEIFRQEIQQAEAAGKGVESMREEEDAELNRLIAENERVNREMAEARARKEEEEWKETQREILKEIDEALQKQHSVAKEATAEVRDAIARSRDFVNEENLEAKIMEALENPKVYDFAIDRQGKKYYDPPPAKYQEGVPTRQKGRLFDRTLGTQQAPDAKDESHSEKLADVSKV</sequence>